<reference evidence="2 3" key="1">
    <citation type="journal article" date="2014" name="Genome Announc.">
        <title>Draft Genome Sequence of the Antitrypanosomally Active Sponge-Associated Bacterium Actinokineospora sp. Strain EG49.</title>
        <authorList>
            <person name="Harjes J."/>
            <person name="Ryu T."/>
            <person name="Abdelmohsen U.R."/>
            <person name="Moitinho-Silva L."/>
            <person name="Horn H."/>
            <person name="Ravasi T."/>
            <person name="Hentschel U."/>
        </authorList>
    </citation>
    <scope>NUCLEOTIDE SEQUENCE [LARGE SCALE GENOMIC DNA]</scope>
    <source>
        <strain evidence="2 3">EG49</strain>
    </source>
</reference>
<feature type="domain" description="DUF397" evidence="1">
    <location>
        <begin position="8"/>
        <end position="60"/>
    </location>
</feature>
<proteinExistence type="predicted"/>
<evidence type="ECO:0000313" key="3">
    <source>
        <dbReference type="Proteomes" id="UP000019277"/>
    </source>
</evidence>
<dbReference type="InterPro" id="IPR007278">
    <property type="entry name" value="DUF397"/>
</dbReference>
<gene>
    <name evidence="2" type="ORF">UO65_2028</name>
</gene>
<dbReference type="AlphaFoldDB" id="W7J190"/>
<dbReference type="OrthoDB" id="3699524at2"/>
<dbReference type="eggNOG" id="ENOG502ZDY0">
    <property type="taxonomic scope" value="Bacteria"/>
</dbReference>
<evidence type="ECO:0000313" key="2">
    <source>
        <dbReference type="EMBL" id="EWC62676.1"/>
    </source>
</evidence>
<name>W7J190_9PSEU</name>
<keyword evidence="3" id="KW-1185">Reference proteome</keyword>
<dbReference type="RefSeq" id="WP_035280901.1">
    <property type="nucleotide sequence ID" value="NZ_AYXG01000074.1"/>
</dbReference>
<dbReference type="STRING" id="909613.UO65_2028"/>
<evidence type="ECO:0000259" key="1">
    <source>
        <dbReference type="Pfam" id="PF04149"/>
    </source>
</evidence>
<comment type="caution">
    <text evidence="2">The sequence shown here is derived from an EMBL/GenBank/DDBJ whole genome shotgun (WGS) entry which is preliminary data.</text>
</comment>
<organism evidence="2 3">
    <name type="scientific">Actinokineospora spheciospongiae</name>
    <dbReference type="NCBI Taxonomy" id="909613"/>
    <lineage>
        <taxon>Bacteria</taxon>
        <taxon>Bacillati</taxon>
        <taxon>Actinomycetota</taxon>
        <taxon>Actinomycetes</taxon>
        <taxon>Pseudonocardiales</taxon>
        <taxon>Pseudonocardiaceae</taxon>
        <taxon>Actinokineospora</taxon>
    </lineage>
</organism>
<protein>
    <recommendedName>
        <fullName evidence="1">DUF397 domain-containing protein</fullName>
    </recommendedName>
</protein>
<sequence length="68" mass="7221">MTLVRDTGWFKSARSGGANENCVEVRITASATGVRDTKNRTGGVLSLRSAAWGTFVTGAKDGRFDLSL</sequence>
<dbReference type="Proteomes" id="UP000019277">
    <property type="component" value="Unassembled WGS sequence"/>
</dbReference>
<accession>W7J190</accession>
<dbReference type="EMBL" id="AYXG01000074">
    <property type="protein sequence ID" value="EWC62676.1"/>
    <property type="molecule type" value="Genomic_DNA"/>
</dbReference>
<dbReference type="Pfam" id="PF04149">
    <property type="entry name" value="DUF397"/>
    <property type="match status" value="1"/>
</dbReference>